<feature type="region of interest" description="Disordered" evidence="1">
    <location>
        <begin position="45"/>
        <end position="149"/>
    </location>
</feature>
<proteinExistence type="predicted"/>
<dbReference type="InterPro" id="IPR029063">
    <property type="entry name" value="SAM-dependent_MTases_sf"/>
</dbReference>
<dbReference type="SUPFAM" id="SSF51197">
    <property type="entry name" value="Clavaminate synthase-like"/>
    <property type="match status" value="1"/>
</dbReference>
<protein>
    <recommendedName>
        <fullName evidence="2">JmjC domain-containing protein</fullName>
    </recommendedName>
</protein>
<dbReference type="Proteomes" id="UP000266841">
    <property type="component" value="Unassembled WGS sequence"/>
</dbReference>
<sequence>LEFSQRACSGVISETSRWIERGNGGVLMRWLDEVGSLPFTLAPRRAEEGCGGDKGKGGPPAVPDSGSPPRRPGHSTEQRSRSLRAGRSRRAGRTGRPSRRRSGGTASTPRGTTCSRSAMERRVRSAGRRRTGSSKPCRSSRLRARAGTSGKGKEILFFTNDVENPSFLADLSSRHGVPPPVSSLPAFANSSASFRVFSAMERGSSHPLHSHGAAWLGQASGSRLWYLLPPGTPRSEWGPKVNACEYAREGSGVEPPEGAVSCVQRAGEVVYLPGGWVHATCALEGWSVGVGGQGGSPAAYDQDFEVLSPVEEKEYGRGGRVAEEMTKMVDCGVLDEGDVEDYLDGNRDAKDGATPRQRDQGKVDVEIAETAKNQPADSEAKDAGSDWRWFDGDLNEYYNSLERDEHGKRDPNVITSYAVHRWLGPEASTLIHYELVRGEIYGRLLGTTLKDEDEGSKVGLRVFDAGCGLGPGLMYLEQKEPSWDLVGHTISSEQHRWITEDLPPHRFAARLRSYDEPLADEDGEDRRYHAIYSIEAAIHSPDLRHTLARWSSALEPGGIVVLIDDFLSVGVDRDSDPDIELFAKSWLANSVVTTTELSEWSDGIGLALVNDRDLGSEYQVLKRNYRGRRPEVKVQRGLKHQGWLGSKIRAKLMFDGKITYRMVVLQKKGSPPALLPGGAALTSTGQSSSCDPAPSLSHPEGPRLNVTIDPVLMSGRGRRGGKAMACISSWYCCDKGVEIWDDLERTRTERTGFLQLPRELFGHYLESFARHLTDFYRTYPADYPGAGGAKKGIFLDIGGTGSTASGMAQVTSKFANFAGPLDYWVLDSDEKARSVSNAIVCDVDDCPQASDCGYDVTFSHTVLEHASRPWRSFETISRITRPGGLTLHLVPWSYQHHATPEDNYRFSHTALRVLLEDGGFEVLDVGYDVCTKPEKMLKVGGEIYSALLFFCL</sequence>
<dbReference type="GO" id="GO:0008757">
    <property type="term" value="F:S-adenosylmethionine-dependent methyltransferase activity"/>
    <property type="evidence" value="ECO:0007669"/>
    <property type="project" value="InterPro"/>
</dbReference>
<dbReference type="Pfam" id="PF13489">
    <property type="entry name" value="Methyltransf_23"/>
    <property type="match status" value="1"/>
</dbReference>
<organism evidence="3 4">
    <name type="scientific">Thalassiosira oceanica</name>
    <name type="common">Marine diatom</name>
    <dbReference type="NCBI Taxonomy" id="159749"/>
    <lineage>
        <taxon>Eukaryota</taxon>
        <taxon>Sar</taxon>
        <taxon>Stramenopiles</taxon>
        <taxon>Ochrophyta</taxon>
        <taxon>Bacillariophyta</taxon>
        <taxon>Coscinodiscophyceae</taxon>
        <taxon>Thalassiosirophycidae</taxon>
        <taxon>Thalassiosirales</taxon>
        <taxon>Thalassiosiraceae</taxon>
        <taxon>Thalassiosira</taxon>
    </lineage>
</organism>
<evidence type="ECO:0000259" key="2">
    <source>
        <dbReference type="PROSITE" id="PS51184"/>
    </source>
</evidence>
<feature type="compositionally biased region" description="Basic and acidic residues" evidence="1">
    <location>
        <begin position="344"/>
        <end position="362"/>
    </location>
</feature>
<dbReference type="eggNOG" id="ENOG502SI91">
    <property type="taxonomic scope" value="Eukaryota"/>
</dbReference>
<gene>
    <name evidence="3" type="ORF">THAOC_17794</name>
</gene>
<accession>K0S6J4</accession>
<feature type="compositionally biased region" description="Low complexity" evidence="1">
    <location>
        <begin position="103"/>
        <end position="113"/>
    </location>
</feature>
<dbReference type="AlphaFoldDB" id="K0S6J4"/>
<feature type="region of interest" description="Disordered" evidence="1">
    <location>
        <begin position="340"/>
        <end position="362"/>
    </location>
</feature>
<feature type="domain" description="JmjC" evidence="2">
    <location>
        <begin position="153"/>
        <end position="311"/>
    </location>
</feature>
<evidence type="ECO:0000256" key="1">
    <source>
        <dbReference type="SAM" id="MobiDB-lite"/>
    </source>
</evidence>
<dbReference type="Gene3D" id="3.40.50.150">
    <property type="entry name" value="Vaccinia Virus protein VP39"/>
    <property type="match status" value="2"/>
</dbReference>
<reference evidence="3 4" key="1">
    <citation type="journal article" date="2012" name="Genome Biol.">
        <title>Genome and low-iron response of an oceanic diatom adapted to chronic iron limitation.</title>
        <authorList>
            <person name="Lommer M."/>
            <person name="Specht M."/>
            <person name="Roy A.S."/>
            <person name="Kraemer L."/>
            <person name="Andreson R."/>
            <person name="Gutowska M.A."/>
            <person name="Wolf J."/>
            <person name="Bergner S.V."/>
            <person name="Schilhabel M.B."/>
            <person name="Klostermeier U.C."/>
            <person name="Beiko R.G."/>
            <person name="Rosenstiel P."/>
            <person name="Hippler M."/>
            <person name="Laroche J."/>
        </authorList>
    </citation>
    <scope>NUCLEOTIDE SEQUENCE [LARGE SCALE GENOMIC DNA]</scope>
    <source>
        <strain evidence="3 4">CCMP1005</strain>
    </source>
</reference>
<feature type="compositionally biased region" description="Basic residues" evidence="1">
    <location>
        <begin position="81"/>
        <end position="102"/>
    </location>
</feature>
<name>K0S6J4_THAOC</name>
<feature type="compositionally biased region" description="Basic and acidic residues" evidence="1">
    <location>
        <begin position="45"/>
        <end position="56"/>
    </location>
</feature>
<comment type="caution">
    <text evidence="3">The sequence shown here is derived from an EMBL/GenBank/DDBJ whole genome shotgun (WGS) entry which is preliminary data.</text>
</comment>
<feature type="non-terminal residue" evidence="3">
    <location>
        <position position="1"/>
    </location>
</feature>
<evidence type="ECO:0000313" key="3">
    <source>
        <dbReference type="EMBL" id="EJK61673.1"/>
    </source>
</evidence>
<dbReference type="Gene3D" id="2.60.120.650">
    <property type="entry name" value="Cupin"/>
    <property type="match status" value="1"/>
</dbReference>
<feature type="region of interest" description="Disordered" evidence="1">
    <location>
        <begin position="676"/>
        <end position="701"/>
    </location>
</feature>
<keyword evidence="4" id="KW-1185">Reference proteome</keyword>
<dbReference type="SUPFAM" id="SSF53335">
    <property type="entry name" value="S-adenosyl-L-methionine-dependent methyltransferases"/>
    <property type="match status" value="2"/>
</dbReference>
<dbReference type="OrthoDB" id="45767at2759"/>
<dbReference type="Pfam" id="PF08241">
    <property type="entry name" value="Methyltransf_11"/>
    <property type="match status" value="1"/>
</dbReference>
<feature type="compositionally biased region" description="Polar residues" evidence="1">
    <location>
        <begin position="681"/>
        <end position="690"/>
    </location>
</feature>
<dbReference type="PROSITE" id="PS51184">
    <property type="entry name" value="JMJC"/>
    <property type="match status" value="1"/>
</dbReference>
<dbReference type="EMBL" id="AGNL01019659">
    <property type="protein sequence ID" value="EJK61673.1"/>
    <property type="molecule type" value="Genomic_DNA"/>
</dbReference>
<feature type="compositionally biased region" description="Basic residues" evidence="1">
    <location>
        <begin position="124"/>
        <end position="144"/>
    </location>
</feature>
<dbReference type="InterPro" id="IPR013216">
    <property type="entry name" value="Methyltransf_11"/>
</dbReference>
<dbReference type="InterPro" id="IPR003347">
    <property type="entry name" value="JmjC_dom"/>
</dbReference>
<evidence type="ECO:0000313" key="4">
    <source>
        <dbReference type="Proteomes" id="UP000266841"/>
    </source>
</evidence>